<dbReference type="EMBL" id="KQ086116">
    <property type="protein sequence ID" value="KLO07868.1"/>
    <property type="molecule type" value="Genomic_DNA"/>
</dbReference>
<proteinExistence type="predicted"/>
<dbReference type="InterPro" id="IPR045340">
    <property type="entry name" value="DUF6533"/>
</dbReference>
<feature type="transmembrane region" description="Helical" evidence="1">
    <location>
        <begin position="177"/>
        <end position="194"/>
    </location>
</feature>
<feature type="domain" description="DUF6533" evidence="2">
    <location>
        <begin position="139"/>
        <end position="182"/>
    </location>
</feature>
<dbReference type="Proteomes" id="UP000053477">
    <property type="component" value="Unassembled WGS sequence"/>
</dbReference>
<dbReference type="AlphaFoldDB" id="A0A0H2REB0"/>
<evidence type="ECO:0000256" key="1">
    <source>
        <dbReference type="SAM" id="Phobius"/>
    </source>
</evidence>
<feature type="transmembrane region" description="Helical" evidence="1">
    <location>
        <begin position="283"/>
        <end position="303"/>
    </location>
</feature>
<dbReference type="Pfam" id="PF20151">
    <property type="entry name" value="DUF6533"/>
    <property type="match status" value="1"/>
</dbReference>
<feature type="transmembrane region" description="Helical" evidence="1">
    <location>
        <begin position="12"/>
        <end position="32"/>
    </location>
</feature>
<evidence type="ECO:0000259" key="2">
    <source>
        <dbReference type="Pfam" id="PF20151"/>
    </source>
</evidence>
<protein>
    <recommendedName>
        <fullName evidence="2">DUF6533 domain-containing protein</fullName>
    </recommendedName>
</protein>
<dbReference type="InParanoid" id="A0A0H2REB0"/>
<keyword evidence="1" id="KW-0812">Transmembrane</keyword>
<organism evidence="3 4">
    <name type="scientific">Schizopora paradoxa</name>
    <dbReference type="NCBI Taxonomy" id="27342"/>
    <lineage>
        <taxon>Eukaryota</taxon>
        <taxon>Fungi</taxon>
        <taxon>Dikarya</taxon>
        <taxon>Basidiomycota</taxon>
        <taxon>Agaricomycotina</taxon>
        <taxon>Agaricomycetes</taxon>
        <taxon>Hymenochaetales</taxon>
        <taxon>Schizoporaceae</taxon>
        <taxon>Schizopora</taxon>
    </lineage>
</organism>
<feature type="transmembrane region" description="Helical" evidence="1">
    <location>
        <begin position="139"/>
        <end position="157"/>
    </location>
</feature>
<dbReference type="OrthoDB" id="3350812at2759"/>
<name>A0A0H2REB0_9AGAM</name>
<keyword evidence="4" id="KW-1185">Reference proteome</keyword>
<feature type="non-terminal residue" evidence="3">
    <location>
        <position position="382"/>
    </location>
</feature>
<reference evidence="3 4" key="1">
    <citation type="submission" date="2015-04" db="EMBL/GenBank/DDBJ databases">
        <title>Complete genome sequence of Schizopora paradoxa KUC8140, a cosmopolitan wood degrader in East Asia.</title>
        <authorList>
            <consortium name="DOE Joint Genome Institute"/>
            <person name="Min B."/>
            <person name="Park H."/>
            <person name="Jang Y."/>
            <person name="Kim J.-J."/>
            <person name="Kim K.H."/>
            <person name="Pangilinan J."/>
            <person name="Lipzen A."/>
            <person name="Riley R."/>
            <person name="Grigoriev I.V."/>
            <person name="Spatafora J.W."/>
            <person name="Choi I.-G."/>
        </authorList>
    </citation>
    <scope>NUCLEOTIDE SEQUENCE [LARGE SCALE GENOMIC DNA]</scope>
    <source>
        <strain evidence="3 4">KUC8140</strain>
    </source>
</reference>
<keyword evidence="1" id="KW-1133">Transmembrane helix</keyword>
<accession>A0A0H2REB0</accession>
<feature type="transmembrane region" description="Helical" evidence="1">
    <location>
        <begin position="235"/>
        <end position="256"/>
    </location>
</feature>
<gene>
    <name evidence="3" type="ORF">SCHPADRAFT_1001333</name>
</gene>
<sequence>MSGEANDPSFMIYPQMLFRFYFGASSVARLLIPRITDSSSSSGMQLYLSGLLPRSDGTLSLPKRLGLIEEMMLEAALCTPKSCKFVLSTQEQMKRRATDRIRALTLIIRIGDISTRMSEFGSVLDGLLRDLGQGLNVKYTLGSMILLLVYDSIILVSEEMSCIWKRHWSFGKLLYVITRYGCFVDAVALLWYGFSTSHSQEANMPHRIRHRELGDVCGQSRVLIARTYAIWDQNVLVLVYLFVLQIVATIAGAFILNESNKSVVFLPSTPIVPCAGMFTDNKIFILYCFMSVVESNVVVLSLVKGAKHWRRESSVLVHTLYLDSVLCFSVLFSIAILNVILIVTLPKSPYCNLMIVPQRVFHSVLASRVILNVRSASFRGEL</sequence>
<feature type="transmembrane region" description="Helical" evidence="1">
    <location>
        <begin position="315"/>
        <end position="345"/>
    </location>
</feature>
<evidence type="ECO:0000313" key="3">
    <source>
        <dbReference type="EMBL" id="KLO07868.1"/>
    </source>
</evidence>
<evidence type="ECO:0000313" key="4">
    <source>
        <dbReference type="Proteomes" id="UP000053477"/>
    </source>
</evidence>
<keyword evidence="1" id="KW-0472">Membrane</keyword>